<evidence type="ECO:0000256" key="2">
    <source>
        <dbReference type="SAM" id="MobiDB-lite"/>
    </source>
</evidence>
<keyword evidence="4" id="KW-1185">Reference proteome</keyword>
<name>A0A1B0BTH3_9MUSC</name>
<dbReference type="EMBL" id="JXJN01020156">
    <property type="status" value="NOT_ANNOTATED_CDS"/>
    <property type="molecule type" value="Genomic_DNA"/>
</dbReference>
<dbReference type="Gene3D" id="2.130.10.30">
    <property type="entry name" value="Regulator of chromosome condensation 1/beta-lactamase-inhibitor protein II"/>
    <property type="match status" value="2"/>
</dbReference>
<dbReference type="Pfam" id="PF00415">
    <property type="entry name" value="RCC1"/>
    <property type="match status" value="2"/>
</dbReference>
<dbReference type="PANTHER" id="PTHR46207:SF1">
    <property type="entry name" value="PROTEIN RCC2"/>
    <property type="match status" value="1"/>
</dbReference>
<evidence type="ECO:0008006" key="5">
    <source>
        <dbReference type="Google" id="ProtNLM"/>
    </source>
</evidence>
<dbReference type="SUPFAM" id="SSF50985">
    <property type="entry name" value="RCC1/BLIP-II"/>
    <property type="match status" value="1"/>
</dbReference>
<evidence type="ECO:0000313" key="3">
    <source>
        <dbReference type="EnsemblMetazoa" id="GPPI040001-PA"/>
    </source>
</evidence>
<dbReference type="Proteomes" id="UP000092460">
    <property type="component" value="Unassembled WGS sequence"/>
</dbReference>
<evidence type="ECO:0000256" key="1">
    <source>
        <dbReference type="PROSITE-ProRule" id="PRU00235"/>
    </source>
</evidence>
<dbReference type="VEuPathDB" id="VectorBase:GPPI040001"/>
<reference evidence="4" key="1">
    <citation type="submission" date="2015-01" db="EMBL/GenBank/DDBJ databases">
        <authorList>
            <person name="Aksoy S."/>
            <person name="Warren W."/>
            <person name="Wilson R.K."/>
        </authorList>
    </citation>
    <scope>NUCLEOTIDE SEQUENCE [LARGE SCALE GENOMIC DNA]</scope>
    <source>
        <strain evidence="4">IAEA</strain>
    </source>
</reference>
<dbReference type="PANTHER" id="PTHR46207">
    <property type="entry name" value="PROTEIN RCC2"/>
    <property type="match status" value="1"/>
</dbReference>
<dbReference type="GO" id="GO:0031267">
    <property type="term" value="F:small GTPase binding"/>
    <property type="evidence" value="ECO:0007669"/>
    <property type="project" value="TreeGrafter"/>
</dbReference>
<feature type="compositionally biased region" description="Acidic residues" evidence="2">
    <location>
        <begin position="25"/>
        <end position="38"/>
    </location>
</feature>
<feature type="repeat" description="RCC1" evidence="1">
    <location>
        <begin position="379"/>
        <end position="432"/>
    </location>
</feature>
<feature type="repeat" description="RCC1" evidence="1">
    <location>
        <begin position="131"/>
        <end position="182"/>
    </location>
</feature>
<dbReference type="InterPro" id="IPR028641">
    <property type="entry name" value="RCC2"/>
</dbReference>
<feature type="region of interest" description="Disordered" evidence="2">
    <location>
        <begin position="1"/>
        <end position="62"/>
    </location>
</feature>
<feature type="repeat" description="RCC1" evidence="1">
    <location>
        <begin position="183"/>
        <end position="234"/>
    </location>
</feature>
<evidence type="ECO:0000313" key="4">
    <source>
        <dbReference type="Proteomes" id="UP000092460"/>
    </source>
</evidence>
<feature type="repeat" description="RCC1" evidence="1">
    <location>
        <begin position="280"/>
        <end position="333"/>
    </location>
</feature>
<sequence length="451" mass="49547">MSAKRKAGGNGNGPNKRRPKKKESDYEDEVSEESEEEAQTSSSQVEVLIPHDNMDPPSKLPDDLLATMDKTPGHMLISGMVTWDLTGKRDRKNVVKVRPNLYSFHRFTDEKYRFAVSGCAAAHTILINMDRRALAFGRNPSGQLGLSDTKLCEKPTIIPTLEKLNIVQAAVGRHHSLFLTDTGTVFACGDNKSGQCGVGNTTPVITVPTLINYRGPPIVRIGCGAEFSVILDIKGNLHTFGLPEYGQLGHNTDAKYFVNANKLSFHFETSPKKVAIDSKKRVYSWGFGGFGRLGHAEPKDEMVPRLIKFFDVHGRGARSVYCGATFSLVVNELGVLFLFGQNKKTGEANMYPKPVQDLSGWNITDIGCANTSIVISADDTLIGWGASPTYGELGIGEFQKSSTVPKEVPKMDNMKIPQVTMGYSHTIILINTDHDGTKVKYEKMPQYAIDD</sequence>
<protein>
    <recommendedName>
        <fullName evidence="5">Protein RCC2 homolog</fullName>
    </recommendedName>
</protein>
<dbReference type="STRING" id="67801.A0A1B0BTH3"/>
<proteinExistence type="predicted"/>
<dbReference type="AlphaFoldDB" id="A0A1B0BTH3"/>
<reference evidence="3" key="2">
    <citation type="submission" date="2020-05" db="UniProtKB">
        <authorList>
            <consortium name="EnsemblMetazoa"/>
        </authorList>
    </citation>
    <scope>IDENTIFICATION</scope>
    <source>
        <strain evidence="3">IAEA</strain>
    </source>
</reference>
<dbReference type="GO" id="GO:0016020">
    <property type="term" value="C:membrane"/>
    <property type="evidence" value="ECO:0007669"/>
    <property type="project" value="TreeGrafter"/>
</dbReference>
<dbReference type="PROSITE" id="PS50012">
    <property type="entry name" value="RCC1_3"/>
    <property type="match status" value="4"/>
</dbReference>
<dbReference type="InterPro" id="IPR009091">
    <property type="entry name" value="RCC1/BLIP-II"/>
</dbReference>
<dbReference type="InterPro" id="IPR000408">
    <property type="entry name" value="Reg_chr_condens"/>
</dbReference>
<accession>A0A1B0BTH3</accession>
<dbReference type="Pfam" id="PF13540">
    <property type="entry name" value="RCC1_2"/>
    <property type="match status" value="1"/>
</dbReference>
<dbReference type="PRINTS" id="PR00633">
    <property type="entry name" value="RCCNDNSATION"/>
</dbReference>
<organism evidence="3 4">
    <name type="scientific">Glossina palpalis gambiensis</name>
    <dbReference type="NCBI Taxonomy" id="67801"/>
    <lineage>
        <taxon>Eukaryota</taxon>
        <taxon>Metazoa</taxon>
        <taxon>Ecdysozoa</taxon>
        <taxon>Arthropoda</taxon>
        <taxon>Hexapoda</taxon>
        <taxon>Insecta</taxon>
        <taxon>Pterygota</taxon>
        <taxon>Neoptera</taxon>
        <taxon>Endopterygota</taxon>
        <taxon>Diptera</taxon>
        <taxon>Brachycera</taxon>
        <taxon>Muscomorpha</taxon>
        <taxon>Hippoboscoidea</taxon>
        <taxon>Glossinidae</taxon>
        <taxon>Glossina</taxon>
    </lineage>
</organism>
<dbReference type="EnsemblMetazoa" id="GPPI040001-RA">
    <property type="protein sequence ID" value="GPPI040001-PA"/>
    <property type="gene ID" value="GPPI040001"/>
</dbReference>